<proteinExistence type="inferred from homology"/>
<name>A0A5J5J3Y5_9MICO</name>
<dbReference type="CDD" id="cd00761">
    <property type="entry name" value="Glyco_tranf_GTA_type"/>
    <property type="match status" value="1"/>
</dbReference>
<evidence type="ECO:0000256" key="2">
    <source>
        <dbReference type="ARBA" id="ARBA00022475"/>
    </source>
</evidence>
<reference evidence="13" key="1">
    <citation type="submission" date="2019-09" db="EMBL/GenBank/DDBJ databases">
        <title>Mumia zhuanghuii sp. nov. isolated from the intestinal contents of plateau pika (Ochotona curzoniae) in the Qinghai-Tibet plateau of China.</title>
        <authorList>
            <person name="Tian Z."/>
        </authorList>
    </citation>
    <scope>NUCLEOTIDE SEQUENCE [LARGE SCALE GENOMIC DNA]</scope>
    <source>
        <strain evidence="13">JCM 30598</strain>
    </source>
</reference>
<dbReference type="SUPFAM" id="SSF53448">
    <property type="entry name" value="Nucleotide-diphospho-sugar transferases"/>
    <property type="match status" value="1"/>
</dbReference>
<dbReference type="PANTHER" id="PTHR43646">
    <property type="entry name" value="GLYCOSYLTRANSFERASE"/>
    <property type="match status" value="1"/>
</dbReference>
<comment type="function">
    <text evidence="6">Catalyzes the glycosylation of 4,4'-diaponeurosporenoate, i.e. the esterification of glucose at the C1'' position with the carboxyl group of 4,4'-diaponeurosporenic acid, to form glycosyl-4,4'-diaponeurosporenoate. This is a step in the biosynthesis of staphyloxanthin, an orange pigment present in most staphylococci strains.</text>
</comment>
<evidence type="ECO:0000256" key="8">
    <source>
        <dbReference type="ARBA" id="ARBA00038120"/>
    </source>
</evidence>
<evidence type="ECO:0000256" key="9">
    <source>
        <dbReference type="ARBA" id="ARBA00040345"/>
    </source>
</evidence>
<keyword evidence="4 12" id="KW-0808">Transferase</keyword>
<evidence type="ECO:0000256" key="7">
    <source>
        <dbReference type="ARBA" id="ARBA00037904"/>
    </source>
</evidence>
<accession>A0A5J5J3Y5</accession>
<evidence type="ECO:0000313" key="13">
    <source>
        <dbReference type="Proteomes" id="UP000325827"/>
    </source>
</evidence>
<dbReference type="AlphaFoldDB" id="A0A5J5J3Y5"/>
<dbReference type="GO" id="GO:0005886">
    <property type="term" value="C:plasma membrane"/>
    <property type="evidence" value="ECO:0007669"/>
    <property type="project" value="UniProtKB-SubCell"/>
</dbReference>
<sequence>MPVLSSTQTPALPSTWRRSTWRCTRCTTDSCARRSTRSGDSAGPADRGADEHPRHAPARPRPAREQTSRVNNVSLELRVTVVIPCRDDAEFLEACLVALSAQTHPADRVIVVDNGSSDASAEVARRYGAEVFDEPLVGIWPAAARGYDEAVGETDIIARMDADSRPHPDWIARLVRAFVADSRLGVLTGAAEFYGSNPVVHYLGEHWYIGGGHYWIQKWLGQPLIFGSNFAMRAAVWEHVRDRVNRTNARIHDDLDLTIQLRPSDGIRYDPTLKMPVSSRPLLTQRGLWRRVWRVGTTFAASWPEGAAWRRRTQAYGPDAGTTSWAPPGPEPVAE</sequence>
<feature type="region of interest" description="Disordered" evidence="10">
    <location>
        <begin position="316"/>
        <end position="335"/>
    </location>
</feature>
<evidence type="ECO:0000256" key="1">
    <source>
        <dbReference type="ARBA" id="ARBA00004236"/>
    </source>
</evidence>
<comment type="caution">
    <text evidence="12">The sequence shown here is derived from an EMBL/GenBank/DDBJ whole genome shotgun (WGS) entry which is preliminary data.</text>
</comment>
<comment type="subcellular location">
    <subcellularLocation>
        <location evidence="1">Cell membrane</location>
    </subcellularLocation>
</comment>
<keyword evidence="13" id="KW-1185">Reference proteome</keyword>
<evidence type="ECO:0000256" key="5">
    <source>
        <dbReference type="ARBA" id="ARBA00023136"/>
    </source>
</evidence>
<gene>
    <name evidence="12" type="ORF">F6B43_04830</name>
</gene>
<comment type="similarity">
    <text evidence="8">Belongs to the glycosyltransferase 2 family. CrtQ subfamily.</text>
</comment>
<dbReference type="Pfam" id="PF00535">
    <property type="entry name" value="Glycos_transf_2"/>
    <property type="match status" value="1"/>
</dbReference>
<dbReference type="Proteomes" id="UP000325827">
    <property type="component" value="Unassembled WGS sequence"/>
</dbReference>
<evidence type="ECO:0000256" key="10">
    <source>
        <dbReference type="SAM" id="MobiDB-lite"/>
    </source>
</evidence>
<evidence type="ECO:0000256" key="3">
    <source>
        <dbReference type="ARBA" id="ARBA00022676"/>
    </source>
</evidence>
<dbReference type="PANTHER" id="PTHR43646:SF2">
    <property type="entry name" value="GLYCOSYLTRANSFERASE 2-LIKE DOMAIN-CONTAINING PROTEIN"/>
    <property type="match status" value="1"/>
</dbReference>
<evidence type="ECO:0000313" key="12">
    <source>
        <dbReference type="EMBL" id="KAA9110957.1"/>
    </source>
</evidence>
<evidence type="ECO:0000256" key="6">
    <source>
        <dbReference type="ARBA" id="ARBA00037281"/>
    </source>
</evidence>
<organism evidence="12 13">
    <name type="scientific">Microbacterium rhizomatis</name>
    <dbReference type="NCBI Taxonomy" id="1631477"/>
    <lineage>
        <taxon>Bacteria</taxon>
        <taxon>Bacillati</taxon>
        <taxon>Actinomycetota</taxon>
        <taxon>Actinomycetes</taxon>
        <taxon>Micrococcales</taxon>
        <taxon>Microbacteriaceae</taxon>
        <taxon>Microbacterium</taxon>
    </lineage>
</organism>
<dbReference type="EMBL" id="VYSA01000001">
    <property type="protein sequence ID" value="KAA9110957.1"/>
    <property type="molecule type" value="Genomic_DNA"/>
</dbReference>
<protein>
    <recommendedName>
        <fullName evidence="9">4,4'-diaponeurosporenoate glycosyltransferase</fullName>
    </recommendedName>
</protein>
<evidence type="ECO:0000259" key="11">
    <source>
        <dbReference type="Pfam" id="PF00535"/>
    </source>
</evidence>
<comment type="pathway">
    <text evidence="7">Carotenoid biosynthesis; staphyloxanthin biosynthesis; staphyloxanthin from farnesyl diphosphate: step 4/5.</text>
</comment>
<dbReference type="Gene3D" id="3.90.550.10">
    <property type="entry name" value="Spore Coat Polysaccharide Biosynthesis Protein SpsA, Chain A"/>
    <property type="match status" value="1"/>
</dbReference>
<dbReference type="InterPro" id="IPR029044">
    <property type="entry name" value="Nucleotide-diphossugar_trans"/>
</dbReference>
<dbReference type="GO" id="GO:0016757">
    <property type="term" value="F:glycosyltransferase activity"/>
    <property type="evidence" value="ECO:0007669"/>
    <property type="project" value="UniProtKB-KW"/>
</dbReference>
<dbReference type="OrthoDB" id="9802632at2"/>
<evidence type="ECO:0000256" key="4">
    <source>
        <dbReference type="ARBA" id="ARBA00022679"/>
    </source>
</evidence>
<keyword evidence="3" id="KW-0328">Glycosyltransferase</keyword>
<dbReference type="InterPro" id="IPR001173">
    <property type="entry name" value="Glyco_trans_2-like"/>
</dbReference>
<keyword evidence="2" id="KW-1003">Cell membrane</keyword>
<feature type="region of interest" description="Disordered" evidence="10">
    <location>
        <begin position="31"/>
        <end position="69"/>
    </location>
</feature>
<keyword evidence="5" id="KW-0472">Membrane</keyword>
<feature type="domain" description="Glycosyltransferase 2-like" evidence="11">
    <location>
        <begin position="80"/>
        <end position="235"/>
    </location>
</feature>